<dbReference type="EMBL" id="JAVKPH010000002">
    <property type="protein sequence ID" value="MDR5651548.1"/>
    <property type="molecule type" value="Genomic_DNA"/>
</dbReference>
<sequence>MSAHFHSFPRGAGATVTECPPAARFSLRLKADHRAAASTALGLDLPVRIGAVVTAGRRALMLGPDEWQIDGPPGDAPALPGGIPHALVDISARDRTYLLEGPRAADLLTLGIARDLSGLHPGQGCRTVFDGVQVVLLREGAERFTLSVWRSFAPHVAHLLATGLREFHAGL</sequence>
<dbReference type="Gene3D" id="3.30.1360.120">
    <property type="entry name" value="Probable tRNA modification gtpase trme, domain 1"/>
    <property type="match status" value="1"/>
</dbReference>
<dbReference type="RefSeq" id="WP_310455751.1">
    <property type="nucleotide sequence ID" value="NZ_JAVKPH010000002.1"/>
</dbReference>
<keyword evidence="2" id="KW-1185">Reference proteome</keyword>
<protein>
    <submittedName>
        <fullName evidence="1">Sarcosine oxidase subunit gamma family protein</fullName>
    </submittedName>
</protein>
<proteinExistence type="predicted"/>
<evidence type="ECO:0000313" key="2">
    <source>
        <dbReference type="Proteomes" id="UP001247754"/>
    </source>
</evidence>
<dbReference type="SUPFAM" id="SSF103025">
    <property type="entry name" value="Folate-binding domain"/>
    <property type="match status" value="1"/>
</dbReference>
<dbReference type="Pfam" id="PF04268">
    <property type="entry name" value="SoxG"/>
    <property type="match status" value="1"/>
</dbReference>
<comment type="caution">
    <text evidence="1">The sequence shown here is derived from an EMBL/GenBank/DDBJ whole genome shotgun (WGS) entry which is preliminary data.</text>
</comment>
<name>A0ABU1F4G0_9RHOB</name>
<dbReference type="InterPro" id="IPR027266">
    <property type="entry name" value="TrmE/GcvT-like"/>
</dbReference>
<dbReference type="InterPro" id="IPR007375">
    <property type="entry name" value="SoxG"/>
</dbReference>
<gene>
    <name evidence="1" type="ORF">RGD00_02950</name>
</gene>
<evidence type="ECO:0000313" key="1">
    <source>
        <dbReference type="EMBL" id="MDR5651548.1"/>
    </source>
</evidence>
<dbReference type="Proteomes" id="UP001247754">
    <property type="component" value="Unassembled WGS sequence"/>
</dbReference>
<accession>A0ABU1F4G0</accession>
<dbReference type="Gene3D" id="3.30.70.1520">
    <property type="entry name" value="Heterotetrameric sarcosine oxidase"/>
    <property type="match status" value="1"/>
</dbReference>
<reference evidence="1 2" key="1">
    <citation type="submission" date="2023-09" db="EMBL/GenBank/DDBJ databases">
        <title>Xinfangfangia sedmenti sp. nov., isolated the sedment.</title>
        <authorList>
            <person name="Xu L."/>
        </authorList>
    </citation>
    <scope>NUCLEOTIDE SEQUENCE [LARGE SCALE GENOMIC DNA]</scope>
    <source>
        <strain evidence="1 2">LG-4</strain>
    </source>
</reference>
<organism evidence="1 2">
    <name type="scientific">Ruixingdingia sedimenti</name>
    <dbReference type="NCBI Taxonomy" id="3073604"/>
    <lineage>
        <taxon>Bacteria</taxon>
        <taxon>Pseudomonadati</taxon>
        <taxon>Pseudomonadota</taxon>
        <taxon>Alphaproteobacteria</taxon>
        <taxon>Rhodobacterales</taxon>
        <taxon>Paracoccaceae</taxon>
        <taxon>Ruixingdingia</taxon>
    </lineage>
</organism>